<dbReference type="Gene3D" id="2.120.10.30">
    <property type="entry name" value="TolB, C-terminal domain"/>
    <property type="match status" value="2"/>
</dbReference>
<dbReference type="Gramene" id="TraesCLE_scaffold_152364_01G000200.1">
    <property type="protein sequence ID" value="TraesCLE_scaffold_152364_01G000200.1"/>
    <property type="gene ID" value="TraesCLE_scaffold_152364_01G000200"/>
</dbReference>
<dbReference type="STRING" id="4565.A0A3B6PFN8"/>
<dbReference type="OrthoDB" id="43744at2759"/>
<dbReference type="AlphaFoldDB" id="A0A3B6PFN8"/>
<dbReference type="Gramene" id="TraesCS6B02G057400.1">
    <property type="protein sequence ID" value="TraesCS6B02G057400.1"/>
    <property type="gene ID" value="TraesCS6B02G057400"/>
</dbReference>
<evidence type="ECO:0008006" key="3">
    <source>
        <dbReference type="Google" id="ProtNLM"/>
    </source>
</evidence>
<dbReference type="InterPro" id="IPR011659">
    <property type="entry name" value="WD40"/>
</dbReference>
<reference evidence="1" key="1">
    <citation type="submission" date="2018-08" db="EMBL/GenBank/DDBJ databases">
        <authorList>
            <person name="Rossello M."/>
        </authorList>
    </citation>
    <scope>NUCLEOTIDE SEQUENCE [LARGE SCALE GENOMIC DNA]</scope>
    <source>
        <strain evidence="1">cv. Chinese Spring</strain>
    </source>
</reference>
<dbReference type="Gramene" id="TraesLAC6B03G03391490.1">
    <property type="protein sequence ID" value="TraesLAC6B03G03391490.1"/>
    <property type="gene ID" value="TraesLAC6B03G03391490"/>
</dbReference>
<dbReference type="OMA" id="KCDHYNP"/>
<protein>
    <recommendedName>
        <fullName evidence="3">Dipeptidylpeptidase IV N-terminal domain-containing protein</fullName>
    </recommendedName>
</protein>
<dbReference type="InterPro" id="IPR011042">
    <property type="entry name" value="6-blade_b-propeller_TolB-like"/>
</dbReference>
<dbReference type="SUPFAM" id="SSF82171">
    <property type="entry name" value="DPP6 N-terminal domain-like"/>
    <property type="match status" value="1"/>
</dbReference>
<gene>
    <name evidence="1" type="primary">LOC123133369</name>
</gene>
<evidence type="ECO:0000313" key="1">
    <source>
        <dbReference type="EnsemblPlants" id="TraesCS6B02G057400.1"/>
    </source>
</evidence>
<dbReference type="EnsemblPlants" id="TraesCS6B02G057400.1">
    <property type="protein sequence ID" value="TraesCS6B02G057400.1"/>
    <property type="gene ID" value="TraesCS6B02G057400"/>
</dbReference>
<dbReference type="Proteomes" id="UP000019116">
    <property type="component" value="Chromosome 6B"/>
</dbReference>
<accession>A0A3B6PFN8</accession>
<dbReference type="Gramene" id="TraesCS6B03G0135600.1">
    <property type="protein sequence ID" value="TraesCS6B03G0135600.1.CDS"/>
    <property type="gene ID" value="TraesCS6B03G0135600"/>
</dbReference>
<dbReference type="PaxDb" id="4565-Traes_6BS_3ED9B4689.1"/>
<organism evidence="1">
    <name type="scientific">Triticum aestivum</name>
    <name type="common">Wheat</name>
    <dbReference type="NCBI Taxonomy" id="4565"/>
    <lineage>
        <taxon>Eukaryota</taxon>
        <taxon>Viridiplantae</taxon>
        <taxon>Streptophyta</taxon>
        <taxon>Embryophyta</taxon>
        <taxon>Tracheophyta</taxon>
        <taxon>Spermatophyta</taxon>
        <taxon>Magnoliopsida</taxon>
        <taxon>Liliopsida</taxon>
        <taxon>Poales</taxon>
        <taxon>Poaceae</taxon>
        <taxon>BOP clade</taxon>
        <taxon>Pooideae</taxon>
        <taxon>Triticodae</taxon>
        <taxon>Triticeae</taxon>
        <taxon>Triticinae</taxon>
        <taxon>Triticum</taxon>
    </lineage>
</organism>
<dbReference type="Gramene" id="TraesMAC6B03G03435640.1">
    <property type="protein sequence ID" value="TraesMAC6B03G03435640.1"/>
    <property type="gene ID" value="TraesMAC6B03G03435640"/>
</dbReference>
<dbReference type="Gramene" id="TraesCAD_scaffold_026006_01G000200.1">
    <property type="protein sequence ID" value="TraesCAD_scaffold_026006_01G000200.1"/>
    <property type="gene ID" value="TraesCAD_scaffold_026006_01G000200"/>
</dbReference>
<dbReference type="Gramene" id="TraesARI6B03G03395130.1">
    <property type="protein sequence ID" value="TraesARI6B03G03395130.1"/>
    <property type="gene ID" value="TraesARI6B03G03395130"/>
</dbReference>
<dbReference type="Gramene" id="TraesJUL6B03G03464350.1">
    <property type="protein sequence ID" value="TraesJUL6B03G03464350.1"/>
    <property type="gene ID" value="TraesJUL6B03G03464350"/>
</dbReference>
<evidence type="ECO:0000313" key="2">
    <source>
        <dbReference type="Proteomes" id="UP000019116"/>
    </source>
</evidence>
<dbReference type="PANTHER" id="PTHR32161">
    <property type="entry name" value="DPP6 N-TERMINAL DOMAIN-LIKE PROTEIN"/>
    <property type="match status" value="1"/>
</dbReference>
<proteinExistence type="predicted"/>
<dbReference type="PANTHER" id="PTHR32161:SF24">
    <property type="entry name" value="PROTEIN KINASE DOMAIN-CONTAINING PROTEIN"/>
    <property type="match status" value="1"/>
</dbReference>
<name>A0A3B6PFN8_WHEAT</name>
<dbReference type="Gramene" id="TraesRN6B0100124400.1">
    <property type="protein sequence ID" value="TraesRN6B0100124400.1"/>
    <property type="gene ID" value="TraesRN6B0100124400"/>
</dbReference>
<dbReference type="Gramene" id="TraesWEE_scaffold_001348_01G000400.1">
    <property type="protein sequence ID" value="TraesWEE_scaffold_001348_01G000400.1"/>
    <property type="gene ID" value="TraesWEE_scaffold_001348_01G000400"/>
</dbReference>
<keyword evidence="2" id="KW-1185">Reference proteome</keyword>
<dbReference type="Gramene" id="TraesSTA6B03G03427970.1">
    <property type="protein sequence ID" value="TraesSTA6B03G03427970.1"/>
    <property type="gene ID" value="TraesSTA6B03G03427970"/>
</dbReference>
<dbReference type="Gramene" id="TraesJAG6B03G03427710.1">
    <property type="protein sequence ID" value="TraesJAG6B03G03427710.1"/>
    <property type="gene ID" value="TraesJAG6B03G03427710"/>
</dbReference>
<reference evidence="1" key="2">
    <citation type="submission" date="2018-10" db="UniProtKB">
        <authorList>
            <consortium name="EnsemblPlants"/>
        </authorList>
    </citation>
    <scope>IDENTIFICATION</scope>
</reference>
<sequence length="720" mass="80366">MNALKQNMNLEHRCRISFSTARSPVPLDIFSCSLSPLSTEDELLLTDGVSYNYNGCPIPPAALKTLLKNPKVASESEATDADIDAGHVSGIFFVSERDDDLETLYIALRFNADGKVKIFSLADIFGTADFSGIRLENSCSIGGGYSMGSRTIDHSLIYVSTKEPVHKRHSPGTAVYKTNLRTGKTERLTPRGMFDLSPAVSPSGKKVAVASFRWNRWDGEVEKLETDICVMNVDREECRGLGRSLIIRDGGWPSWGSDNIIFFHRGVKKFSEGMGETSWAVFRYNISTKETMLVTPHGLDAVTPAAISDTKVAVATIRQEPLIGDASVDVQYRHIEIFDTSTPELPPVCITQAMRPKCDHYNPFVLDGGGLIGYHRCVSDQLQHGDRTHRNLFQPESPVNDVGLHCLSVISPGRYTLAFINNEFNEVWVADSQGLRLIYKKRGLNSILAAVWNQNPMNDTLYICVGTSFSTDIDMPLEIYCIMNASAQPRYLKVSRLTNGEFNNAFPSSKPQGNKLVFRSTRDWGKKKHKNLYIMEDASCGEYGEGTMTRLTMGPWTDTHCMWSPQGDWIVFSSTRDKPYDAAKVDNSLDPGHFSVFLVNLQDPMVVIRVMNSDGHIHRPVFSPDMRSIAVTADLAAVSVEPISLPRYSHPLRSYGNISVVDIDTKDLMEKKYIKGPRYLHPMCSNVFVVDMEPENLTKTEHLGPRPGARKYFLQPTALY</sequence>
<dbReference type="Pfam" id="PF07676">
    <property type="entry name" value="PD40"/>
    <property type="match status" value="2"/>
</dbReference>
<dbReference type="Gramene" id="TraesNOR6B03G03470050.1">
    <property type="protein sequence ID" value="TraesNOR6B03G03470050.1"/>
    <property type="gene ID" value="TraesNOR6B03G03470050"/>
</dbReference>